<dbReference type="STRING" id="1434232.MAIT1_01797"/>
<keyword evidence="2 6" id="KW-0479">Metal-binding</keyword>
<keyword evidence="9" id="KW-1185">Reference proteome</keyword>
<dbReference type="RefSeq" id="WP_085444025.1">
    <property type="nucleotide sequence ID" value="NZ_LVJN01000020.1"/>
</dbReference>
<keyword evidence="4 6" id="KW-0408">Iron</keyword>
<keyword evidence="6" id="KW-0813">Transport</keyword>
<dbReference type="InterPro" id="IPR017896">
    <property type="entry name" value="4Fe4S_Fe-S-bd"/>
</dbReference>
<dbReference type="Proteomes" id="UP000194003">
    <property type="component" value="Unassembled WGS sequence"/>
</dbReference>
<dbReference type="Pfam" id="PF13183">
    <property type="entry name" value="Fer4_8"/>
    <property type="match status" value="1"/>
</dbReference>
<dbReference type="OrthoDB" id="9765258at2"/>
<evidence type="ECO:0000256" key="4">
    <source>
        <dbReference type="ARBA" id="ARBA00023004"/>
    </source>
</evidence>
<dbReference type="InterPro" id="IPR012257">
    <property type="entry name" value="Glc_ox_4Fe-4S"/>
</dbReference>
<dbReference type="EC" id="1.1.99.14" evidence="6"/>
<comment type="catalytic activity">
    <reaction evidence="6">
        <text>(R)-lactate + A = pyruvate + AH2</text>
        <dbReference type="Rhea" id="RHEA:15089"/>
        <dbReference type="ChEBI" id="CHEBI:13193"/>
        <dbReference type="ChEBI" id="CHEBI:15361"/>
        <dbReference type="ChEBI" id="CHEBI:16004"/>
        <dbReference type="ChEBI" id="CHEBI:17499"/>
    </reaction>
</comment>
<dbReference type="AlphaFoldDB" id="A0A1Y2K3P3"/>
<dbReference type="EMBL" id="LVJN01000020">
    <property type="protein sequence ID" value="OSM01764.1"/>
    <property type="molecule type" value="Genomic_DNA"/>
</dbReference>
<dbReference type="PIRSF" id="PIRSF000139">
    <property type="entry name" value="Glc_ox_4Fe-4S"/>
    <property type="match status" value="1"/>
</dbReference>
<gene>
    <name evidence="8" type="ORF">MAIT1_01797</name>
</gene>
<proteinExistence type="predicted"/>
<comment type="catalytic activity">
    <reaction evidence="6">
        <text>glycolate + A = glyoxylate + AH2</text>
        <dbReference type="Rhea" id="RHEA:21264"/>
        <dbReference type="ChEBI" id="CHEBI:13193"/>
        <dbReference type="ChEBI" id="CHEBI:17499"/>
        <dbReference type="ChEBI" id="CHEBI:29805"/>
        <dbReference type="ChEBI" id="CHEBI:36655"/>
        <dbReference type="EC" id="1.1.99.14"/>
    </reaction>
</comment>
<evidence type="ECO:0000256" key="3">
    <source>
        <dbReference type="ARBA" id="ARBA00022737"/>
    </source>
</evidence>
<dbReference type="InterPro" id="IPR017900">
    <property type="entry name" value="4Fe4S_Fe_S_CS"/>
</dbReference>
<evidence type="ECO:0000256" key="2">
    <source>
        <dbReference type="ARBA" id="ARBA00022723"/>
    </source>
</evidence>
<evidence type="ECO:0000256" key="5">
    <source>
        <dbReference type="ARBA" id="ARBA00023014"/>
    </source>
</evidence>
<evidence type="ECO:0000256" key="1">
    <source>
        <dbReference type="ARBA" id="ARBA00022485"/>
    </source>
</evidence>
<comment type="caution">
    <text evidence="8">The sequence shown here is derived from an EMBL/GenBank/DDBJ whole genome shotgun (WGS) entry which is preliminary data.</text>
</comment>
<keyword evidence="3" id="KW-0677">Repeat</keyword>
<dbReference type="PANTHER" id="PTHR32479">
    <property type="entry name" value="GLYCOLATE OXIDASE IRON-SULFUR SUBUNIT"/>
    <property type="match status" value="1"/>
</dbReference>
<dbReference type="GO" id="GO:0051539">
    <property type="term" value="F:4 iron, 4 sulfur cluster binding"/>
    <property type="evidence" value="ECO:0007669"/>
    <property type="project" value="UniProtKB-UniRule"/>
</dbReference>
<accession>A0A1Y2K3P3</accession>
<sequence length="410" mass="43732">MSLLLPQAPVNLRYKQFKNAQQCTHCGYCLPVCPTYRVENVETQSPRGRVSAVLALASGELEPQEAVDLLAHCIGCRACHAACPVGVRPGKLSLQARSLAPLESGRFETWLHAITDSAKLARMASRALDLAVSLGAPRWPLGPLKRIAKLIPQHRPKPPAATVEGAGDEVVLLSGCMARLFMPHVAESAANVLRSMGFRVRLVSDFGCCGAPHRERGDKATLHNNVERVLDAVAIAGPETTVITDSSVCAITIRAYGKSLPKDHARRGEAEGLSGRVKEFTEFLAEHVAQLPAGAPGSGDDLAWHDHCQARFGLDIVEPPRVVLDRCFPGWRDVPENGQCCGAGGEYMLRHGARSAKIRAEKLACVAQTGAGTVTGVNPGCLVNMGAGGDKQTRHLAELLAEHVRGAGTK</sequence>
<dbReference type="GO" id="GO:0046872">
    <property type="term" value="F:metal ion binding"/>
    <property type="evidence" value="ECO:0007669"/>
    <property type="project" value="UniProtKB-UniRule"/>
</dbReference>
<feature type="domain" description="4Fe-4S ferredoxin-type" evidence="7">
    <location>
        <begin position="63"/>
        <end position="93"/>
    </location>
</feature>
<keyword evidence="5 6" id="KW-0411">Iron-sulfur</keyword>
<dbReference type="Gene3D" id="1.10.1060.10">
    <property type="entry name" value="Alpha-helical ferredoxin"/>
    <property type="match status" value="1"/>
</dbReference>
<dbReference type="PROSITE" id="PS00198">
    <property type="entry name" value="4FE4S_FER_1"/>
    <property type="match status" value="2"/>
</dbReference>
<keyword evidence="1 6" id="KW-0004">4Fe-4S</keyword>
<dbReference type="SUPFAM" id="SSF46548">
    <property type="entry name" value="alpha-helical ferredoxin"/>
    <property type="match status" value="1"/>
</dbReference>
<name>A0A1Y2K3P3_9PROT</name>
<dbReference type="PROSITE" id="PS51379">
    <property type="entry name" value="4FE4S_FER_2"/>
    <property type="match status" value="2"/>
</dbReference>
<evidence type="ECO:0000313" key="8">
    <source>
        <dbReference type="EMBL" id="OSM01764.1"/>
    </source>
</evidence>
<comment type="function">
    <text evidence="6">Component of a complex that catalyzes the oxidation of glycolate to glyoxylate.</text>
</comment>
<organism evidence="8 9">
    <name type="scientific">Magnetofaba australis IT-1</name>
    <dbReference type="NCBI Taxonomy" id="1434232"/>
    <lineage>
        <taxon>Bacteria</taxon>
        <taxon>Pseudomonadati</taxon>
        <taxon>Pseudomonadota</taxon>
        <taxon>Magnetococcia</taxon>
        <taxon>Magnetococcales</taxon>
        <taxon>Magnetococcaceae</taxon>
        <taxon>Magnetofaba</taxon>
    </lineage>
</organism>
<evidence type="ECO:0000259" key="7">
    <source>
        <dbReference type="PROSITE" id="PS51379"/>
    </source>
</evidence>
<reference evidence="8 9" key="1">
    <citation type="journal article" date="2016" name="BMC Genomics">
        <title>Combined genomic and structural analyses of a cultured magnetotactic bacterium reveals its niche adaptation to a dynamic environment.</title>
        <authorList>
            <person name="Araujo A.C."/>
            <person name="Morillo V."/>
            <person name="Cypriano J."/>
            <person name="Teixeira L.C."/>
            <person name="Leao P."/>
            <person name="Lyra S."/>
            <person name="Almeida L.G."/>
            <person name="Bazylinski D.A."/>
            <person name="Vasconcellos A.T."/>
            <person name="Abreu F."/>
            <person name="Lins U."/>
        </authorList>
    </citation>
    <scope>NUCLEOTIDE SEQUENCE [LARGE SCALE GENOMIC DNA]</scope>
    <source>
        <strain evidence="8 9">IT-1</strain>
    </source>
</reference>
<comment type="cofactor">
    <cofactor evidence="6">
        <name>[4Fe-4S] cluster</name>
        <dbReference type="ChEBI" id="CHEBI:49883"/>
    </cofactor>
    <text evidence="6">Binds 2 [4Fe-4S] clusters.</text>
</comment>
<dbReference type="GO" id="GO:0019154">
    <property type="term" value="F:glycolate dehydrogenase activity"/>
    <property type="evidence" value="ECO:0007669"/>
    <property type="project" value="UniProtKB-EC"/>
</dbReference>
<dbReference type="InterPro" id="IPR004017">
    <property type="entry name" value="Cys_rich_dom"/>
</dbReference>
<evidence type="ECO:0000313" key="9">
    <source>
        <dbReference type="Proteomes" id="UP000194003"/>
    </source>
</evidence>
<evidence type="ECO:0000256" key="6">
    <source>
        <dbReference type="PIRNR" id="PIRNR000139"/>
    </source>
</evidence>
<feature type="domain" description="4Fe-4S ferredoxin-type" evidence="7">
    <location>
        <begin position="14"/>
        <end position="43"/>
    </location>
</feature>
<dbReference type="Pfam" id="PF02754">
    <property type="entry name" value="CCG"/>
    <property type="match status" value="2"/>
</dbReference>
<protein>
    <recommendedName>
        <fullName evidence="6">Glycolate oxidase iron-sulfur subunit</fullName>
        <ecNumber evidence="6">1.1.99.14</ecNumber>
    </recommendedName>
</protein>
<dbReference type="InterPro" id="IPR009051">
    <property type="entry name" value="Helical_ferredxn"/>
</dbReference>
<keyword evidence="6" id="KW-0249">Electron transport</keyword>